<dbReference type="GeneID" id="84574463"/>
<comment type="caution">
    <text evidence="1">The sequence shown here is derived from an EMBL/GenBank/DDBJ whole genome shotgun (WGS) entry which is preliminary data.</text>
</comment>
<dbReference type="Proteomes" id="UP000249886">
    <property type="component" value="Unassembled WGS sequence"/>
</dbReference>
<sequence length="186" mass="21540">MYSTYKFWRKKPDEKHMLTALRHQVAQDASLHFYIFFKFETLQKFSDMTHQYGGALLWHKDFTDTPLGFLFRKPIIGLVEFDCSDPKSDPAGAFFHSLNTALGSRVMVSDDPTFPDKAKPLLTYDYSPATFIGTEEEKPKTFNITDELINAGALLTYRVEIYDQPVGKASYWMEFLCVNDSRDELY</sequence>
<evidence type="ECO:0000313" key="2">
    <source>
        <dbReference type="Proteomes" id="UP000249886"/>
    </source>
</evidence>
<name>A0A6H9XFS6_9CORY</name>
<gene>
    <name evidence="1" type="ORF">NCTC10254_02487</name>
</gene>
<protein>
    <submittedName>
        <fullName evidence="1">Uncharacterized protein</fullName>
    </submittedName>
</protein>
<dbReference type="RefSeq" id="WP_040431945.1">
    <property type="nucleotide sequence ID" value="NZ_CP050134.2"/>
</dbReference>
<dbReference type="EMBL" id="UARK01000035">
    <property type="protein sequence ID" value="SPW33949.1"/>
    <property type="molecule type" value="Genomic_DNA"/>
</dbReference>
<organism evidence="1 2">
    <name type="scientific">Corynebacterium matruchotii</name>
    <dbReference type="NCBI Taxonomy" id="43768"/>
    <lineage>
        <taxon>Bacteria</taxon>
        <taxon>Bacillati</taxon>
        <taxon>Actinomycetota</taxon>
        <taxon>Actinomycetes</taxon>
        <taxon>Mycobacteriales</taxon>
        <taxon>Corynebacteriaceae</taxon>
        <taxon>Corynebacterium</taxon>
    </lineage>
</organism>
<proteinExistence type="predicted"/>
<dbReference type="AlphaFoldDB" id="A0A6H9XFS6"/>
<accession>A0A6H9XFS6</accession>
<evidence type="ECO:0000313" key="1">
    <source>
        <dbReference type="EMBL" id="SPW33949.1"/>
    </source>
</evidence>
<reference evidence="1 2" key="1">
    <citation type="submission" date="2018-06" db="EMBL/GenBank/DDBJ databases">
        <authorList>
            <consortium name="Pathogen Informatics"/>
            <person name="Doyle S."/>
        </authorList>
    </citation>
    <scope>NUCLEOTIDE SEQUENCE [LARGE SCALE GENOMIC DNA]</scope>
    <source>
        <strain evidence="1 2">NCTC10254</strain>
    </source>
</reference>